<dbReference type="GO" id="GO:0010181">
    <property type="term" value="F:FMN binding"/>
    <property type="evidence" value="ECO:0007669"/>
    <property type="project" value="TreeGrafter"/>
</dbReference>
<protein>
    <submittedName>
        <fullName evidence="8">Methionine synthase reductase</fullName>
    </submittedName>
</protein>
<dbReference type="Pfam" id="PF00175">
    <property type="entry name" value="NAD_binding_1"/>
    <property type="match status" value="1"/>
</dbReference>
<dbReference type="GO" id="GO:0050660">
    <property type="term" value="F:flavin adenine dinucleotide binding"/>
    <property type="evidence" value="ECO:0007669"/>
    <property type="project" value="TreeGrafter"/>
</dbReference>
<proteinExistence type="predicted"/>
<dbReference type="PRINTS" id="PR00371">
    <property type="entry name" value="FPNCR"/>
</dbReference>
<dbReference type="Gene3D" id="3.40.50.80">
    <property type="entry name" value="Nucleotide-binding domain of ferredoxin-NADP reductase (FNR) module"/>
    <property type="match status" value="1"/>
</dbReference>
<evidence type="ECO:0000256" key="1">
    <source>
        <dbReference type="ARBA" id="ARBA00001917"/>
    </source>
</evidence>
<dbReference type="InterPro" id="IPR017938">
    <property type="entry name" value="Riboflavin_synthase-like_b-brl"/>
</dbReference>
<dbReference type="GO" id="GO:0030586">
    <property type="term" value="F:[methionine synthase] reductase (NADPH) activity"/>
    <property type="evidence" value="ECO:0007669"/>
    <property type="project" value="TreeGrafter"/>
</dbReference>
<dbReference type="AlphaFoldDB" id="A0A6S7HC28"/>
<keyword evidence="5" id="KW-0274">FAD</keyword>
<dbReference type="Gene3D" id="2.40.30.10">
    <property type="entry name" value="Translation factors"/>
    <property type="match status" value="1"/>
</dbReference>
<evidence type="ECO:0000313" key="9">
    <source>
        <dbReference type="Proteomes" id="UP001152795"/>
    </source>
</evidence>
<keyword evidence="4" id="KW-0288">FMN</keyword>
<dbReference type="EMBL" id="CACRXK020003903">
    <property type="protein sequence ID" value="CAB4000717.1"/>
    <property type="molecule type" value="Genomic_DNA"/>
</dbReference>
<dbReference type="InterPro" id="IPR039261">
    <property type="entry name" value="FNR_nucleotide-bd"/>
</dbReference>
<dbReference type="PANTHER" id="PTHR19384:SF84">
    <property type="entry name" value="METHIONINE SYNTHASE REDUCTASE"/>
    <property type="match status" value="1"/>
</dbReference>
<keyword evidence="6" id="KW-0521">NADP</keyword>
<dbReference type="GO" id="GO:0050667">
    <property type="term" value="P:homocysteine metabolic process"/>
    <property type="evidence" value="ECO:0007669"/>
    <property type="project" value="TreeGrafter"/>
</dbReference>
<dbReference type="SUPFAM" id="SSF63380">
    <property type="entry name" value="Riboflavin synthase domain-like"/>
    <property type="match status" value="1"/>
</dbReference>
<evidence type="ECO:0000313" key="8">
    <source>
        <dbReference type="EMBL" id="CAB4000717.1"/>
    </source>
</evidence>
<comment type="cofactor">
    <cofactor evidence="2">
        <name>FAD</name>
        <dbReference type="ChEBI" id="CHEBI:57692"/>
    </cofactor>
</comment>
<organism evidence="8 9">
    <name type="scientific">Paramuricea clavata</name>
    <name type="common">Red gorgonian</name>
    <name type="synonym">Violescent sea-whip</name>
    <dbReference type="NCBI Taxonomy" id="317549"/>
    <lineage>
        <taxon>Eukaryota</taxon>
        <taxon>Metazoa</taxon>
        <taxon>Cnidaria</taxon>
        <taxon>Anthozoa</taxon>
        <taxon>Octocorallia</taxon>
        <taxon>Malacalcyonacea</taxon>
        <taxon>Plexauridae</taxon>
        <taxon>Paramuricea</taxon>
    </lineage>
</organism>
<dbReference type="GO" id="GO:0009086">
    <property type="term" value="P:methionine biosynthetic process"/>
    <property type="evidence" value="ECO:0007669"/>
    <property type="project" value="TreeGrafter"/>
</dbReference>
<name>A0A6S7HC28_PARCT</name>
<dbReference type="GO" id="GO:0005829">
    <property type="term" value="C:cytosol"/>
    <property type="evidence" value="ECO:0007669"/>
    <property type="project" value="TreeGrafter"/>
</dbReference>
<comment type="cofactor">
    <cofactor evidence="1">
        <name>FMN</name>
        <dbReference type="ChEBI" id="CHEBI:58210"/>
    </cofactor>
</comment>
<dbReference type="OrthoDB" id="1856718at2759"/>
<dbReference type="PANTHER" id="PTHR19384">
    <property type="entry name" value="NITRIC OXIDE SYNTHASE-RELATED"/>
    <property type="match status" value="1"/>
</dbReference>
<dbReference type="FunFam" id="3.40.50.80:FF:000018">
    <property type="entry name" value="NADPH--cytochrome P450 reductase"/>
    <property type="match status" value="1"/>
</dbReference>
<dbReference type="Proteomes" id="UP001152795">
    <property type="component" value="Unassembled WGS sequence"/>
</dbReference>
<dbReference type="InterPro" id="IPR001709">
    <property type="entry name" value="Flavoprot_Pyr_Nucl_cyt_Rdtase"/>
</dbReference>
<evidence type="ECO:0000256" key="7">
    <source>
        <dbReference type="ARBA" id="ARBA00023002"/>
    </source>
</evidence>
<evidence type="ECO:0000256" key="3">
    <source>
        <dbReference type="ARBA" id="ARBA00022630"/>
    </source>
</evidence>
<evidence type="ECO:0000256" key="4">
    <source>
        <dbReference type="ARBA" id="ARBA00022643"/>
    </source>
</evidence>
<dbReference type="SUPFAM" id="SSF52343">
    <property type="entry name" value="Ferredoxin reductase-like, C-terminal NADP-linked domain"/>
    <property type="match status" value="1"/>
</dbReference>
<sequence>MEVYMAVLADILHLKRCLEHLPRLLPRPYSVACSPLENHTQLRFVFNIVEFPHIDNVRNERYGVCTSWLQKLSKHLTEKNEDKEVSLESNLKELSISNHPEVYIIRRNPTGFHLPHDKHCPLIMIGPGTGVAPFIGFLQHRQHLQKQATPDTKFGATWLFYGCRHKERDFLFRDELTEFERSGVLTKLIVSFSRDATPVDSSETKSPKYVQDNIKIWGEELCNLIYNSGAFIFVCGDAKNMAKNVLETFIDVLQNIKGLSHEEAKKDIWKLRQEHRYVEDVWT</sequence>
<keyword evidence="7" id="KW-0560">Oxidoreductase</keyword>
<accession>A0A6S7HC28</accession>
<keyword evidence="9" id="KW-1185">Reference proteome</keyword>
<dbReference type="InterPro" id="IPR001433">
    <property type="entry name" value="OxRdtase_FAD/NAD-bd"/>
</dbReference>
<evidence type="ECO:0000256" key="2">
    <source>
        <dbReference type="ARBA" id="ARBA00001974"/>
    </source>
</evidence>
<evidence type="ECO:0000256" key="5">
    <source>
        <dbReference type="ARBA" id="ARBA00022827"/>
    </source>
</evidence>
<gene>
    <name evidence="8" type="ORF">PACLA_8A010934</name>
</gene>
<evidence type="ECO:0000256" key="6">
    <source>
        <dbReference type="ARBA" id="ARBA00022857"/>
    </source>
</evidence>
<keyword evidence="3" id="KW-0285">Flavoprotein</keyword>
<comment type="caution">
    <text evidence="8">The sequence shown here is derived from an EMBL/GenBank/DDBJ whole genome shotgun (WGS) entry which is preliminary data.</text>
</comment>
<reference evidence="8" key="1">
    <citation type="submission" date="2020-04" db="EMBL/GenBank/DDBJ databases">
        <authorList>
            <person name="Alioto T."/>
            <person name="Alioto T."/>
            <person name="Gomez Garrido J."/>
        </authorList>
    </citation>
    <scope>NUCLEOTIDE SEQUENCE</scope>
    <source>
        <strain evidence="8">A484AB</strain>
    </source>
</reference>